<dbReference type="InterPro" id="IPR036770">
    <property type="entry name" value="Ankyrin_rpt-contain_sf"/>
</dbReference>
<evidence type="ECO:0000313" key="1">
    <source>
        <dbReference type="EMBL" id="KAK9891794.1"/>
    </source>
</evidence>
<dbReference type="Gene3D" id="1.25.40.20">
    <property type="entry name" value="Ankyrin repeat-containing domain"/>
    <property type="match status" value="1"/>
</dbReference>
<keyword evidence="2" id="KW-1185">Reference proteome</keyword>
<reference evidence="1 2" key="1">
    <citation type="submission" date="2023-03" db="EMBL/GenBank/DDBJ databases">
        <title>Genome insight into feeding habits of ladybird beetles.</title>
        <authorList>
            <person name="Li H.-S."/>
            <person name="Huang Y.-H."/>
            <person name="Pang H."/>
        </authorList>
    </citation>
    <scope>NUCLEOTIDE SEQUENCE [LARGE SCALE GENOMIC DNA]</scope>
    <source>
        <strain evidence="1">SYSU_2023b</strain>
        <tissue evidence="1">Whole body</tissue>
    </source>
</reference>
<name>A0AAW1VHN9_9CUCU</name>
<evidence type="ECO:0000313" key="2">
    <source>
        <dbReference type="Proteomes" id="UP001431783"/>
    </source>
</evidence>
<dbReference type="EMBL" id="JARQZJ010000130">
    <property type="protein sequence ID" value="KAK9891794.1"/>
    <property type="molecule type" value="Genomic_DNA"/>
</dbReference>
<protein>
    <submittedName>
        <fullName evidence="1">Uncharacterized protein</fullName>
    </submittedName>
</protein>
<accession>A0AAW1VHN9</accession>
<dbReference type="AlphaFoldDB" id="A0AAW1VHN9"/>
<dbReference type="SUPFAM" id="SSF48403">
    <property type="entry name" value="Ankyrin repeat"/>
    <property type="match status" value="1"/>
</dbReference>
<sequence length="103" mass="11236">MVQYLISAKIDINAADNSGKTALNWVAAVYKVNAINILLAHGANGDPQVGKDYTPLFLAAYESSYQACKARLEVYANREITGHMDILQEMSPVRDGITILFGC</sequence>
<comment type="caution">
    <text evidence="1">The sequence shown here is derived from an EMBL/GenBank/DDBJ whole genome shotgun (WGS) entry which is preliminary data.</text>
</comment>
<gene>
    <name evidence="1" type="ORF">WA026_016590</name>
</gene>
<organism evidence="1 2">
    <name type="scientific">Henosepilachna vigintioctopunctata</name>
    <dbReference type="NCBI Taxonomy" id="420089"/>
    <lineage>
        <taxon>Eukaryota</taxon>
        <taxon>Metazoa</taxon>
        <taxon>Ecdysozoa</taxon>
        <taxon>Arthropoda</taxon>
        <taxon>Hexapoda</taxon>
        <taxon>Insecta</taxon>
        <taxon>Pterygota</taxon>
        <taxon>Neoptera</taxon>
        <taxon>Endopterygota</taxon>
        <taxon>Coleoptera</taxon>
        <taxon>Polyphaga</taxon>
        <taxon>Cucujiformia</taxon>
        <taxon>Coccinelloidea</taxon>
        <taxon>Coccinellidae</taxon>
        <taxon>Epilachninae</taxon>
        <taxon>Epilachnini</taxon>
        <taxon>Henosepilachna</taxon>
    </lineage>
</organism>
<proteinExistence type="predicted"/>
<dbReference type="InterPro" id="IPR002110">
    <property type="entry name" value="Ankyrin_rpt"/>
</dbReference>
<dbReference type="Proteomes" id="UP001431783">
    <property type="component" value="Unassembled WGS sequence"/>
</dbReference>
<dbReference type="Pfam" id="PF12796">
    <property type="entry name" value="Ank_2"/>
    <property type="match status" value="1"/>
</dbReference>